<feature type="domain" description="ABC-2 type transporter transmembrane" evidence="7">
    <location>
        <begin position="16"/>
        <end position="114"/>
    </location>
</feature>
<dbReference type="AlphaFoldDB" id="K3XD24"/>
<accession>K3XD24</accession>
<name>K3XD24_GLOUD</name>
<keyword evidence="2" id="KW-0813">Transport</keyword>
<dbReference type="EnsemblProtists" id="PYU1_T015123">
    <property type="protein sequence ID" value="PYU1_T015123"/>
    <property type="gene ID" value="PYU1_G015092"/>
</dbReference>
<evidence type="ECO:0008006" key="11">
    <source>
        <dbReference type="Google" id="ProtNLM"/>
    </source>
</evidence>
<keyword evidence="3 6" id="KW-0812">Transmembrane</keyword>
<sequence length="200" mass="22149">MSSGISWARLWRSYPGLIFTAVFFPLVGFAGFSTAVVFWLNLSFVILYHAYLGQLLAYALPSAEVAVLVGMLVTSICFLFMGFVPPASAIPSGYKWLYNIIPHRYSLAVLVALVFTDCPSDTTFDSATGAFINVGTELGCQPLQNTPIAYGNITVKEFIEDVFEMKHDDLWTNFAVVVGITVLFRVLALLSLRFINHRKS</sequence>
<evidence type="ECO:0000259" key="7">
    <source>
        <dbReference type="Pfam" id="PF01061"/>
    </source>
</evidence>
<dbReference type="Pfam" id="PF06422">
    <property type="entry name" value="PDR_CDR"/>
    <property type="match status" value="1"/>
</dbReference>
<feature type="transmembrane region" description="Helical" evidence="6">
    <location>
        <begin position="170"/>
        <end position="195"/>
    </location>
</feature>
<evidence type="ECO:0000313" key="10">
    <source>
        <dbReference type="Proteomes" id="UP000019132"/>
    </source>
</evidence>
<dbReference type="STRING" id="431595.K3XD24"/>
<evidence type="ECO:0000259" key="8">
    <source>
        <dbReference type="Pfam" id="PF06422"/>
    </source>
</evidence>
<evidence type="ECO:0000256" key="2">
    <source>
        <dbReference type="ARBA" id="ARBA00022448"/>
    </source>
</evidence>
<dbReference type="GO" id="GO:0005524">
    <property type="term" value="F:ATP binding"/>
    <property type="evidence" value="ECO:0007669"/>
    <property type="project" value="InterPro"/>
</dbReference>
<comment type="subcellular location">
    <subcellularLocation>
        <location evidence="1">Membrane</location>
        <topology evidence="1">Multi-pass membrane protein</topology>
    </subcellularLocation>
</comment>
<dbReference type="GO" id="GO:0140359">
    <property type="term" value="F:ABC-type transporter activity"/>
    <property type="evidence" value="ECO:0007669"/>
    <property type="project" value="InterPro"/>
</dbReference>
<keyword evidence="4 6" id="KW-1133">Transmembrane helix</keyword>
<dbReference type="EMBL" id="ADOS01001445">
    <property type="status" value="NOT_ANNOTATED_CDS"/>
    <property type="molecule type" value="Genomic_DNA"/>
</dbReference>
<feature type="transmembrane region" description="Helical" evidence="6">
    <location>
        <begin position="63"/>
        <end position="84"/>
    </location>
</feature>
<feature type="domain" description="CDR ABC transporter" evidence="8">
    <location>
        <begin position="153"/>
        <end position="199"/>
    </location>
</feature>
<dbReference type="Proteomes" id="UP000019132">
    <property type="component" value="Unassembled WGS sequence"/>
</dbReference>
<dbReference type="InterPro" id="IPR010929">
    <property type="entry name" value="PDR_CDR_ABC"/>
</dbReference>
<dbReference type="eggNOG" id="ENOG502S3DX">
    <property type="taxonomic scope" value="Eukaryota"/>
</dbReference>
<proteinExistence type="predicted"/>
<dbReference type="VEuPathDB" id="FungiDB:PYU1_G015092"/>
<evidence type="ECO:0000256" key="4">
    <source>
        <dbReference type="ARBA" id="ARBA00022989"/>
    </source>
</evidence>
<protein>
    <recommendedName>
        <fullName evidence="11">ABC-2 type transporter domain-containing protein</fullName>
    </recommendedName>
</protein>
<feature type="transmembrane region" description="Helical" evidence="6">
    <location>
        <begin position="21"/>
        <end position="51"/>
    </location>
</feature>
<reference evidence="10" key="1">
    <citation type="journal article" date="2010" name="Genome Biol.">
        <title>Genome sequence of the necrotrophic plant pathogen Pythium ultimum reveals original pathogenicity mechanisms and effector repertoire.</title>
        <authorList>
            <person name="Levesque C.A."/>
            <person name="Brouwer H."/>
            <person name="Cano L."/>
            <person name="Hamilton J.P."/>
            <person name="Holt C."/>
            <person name="Huitema E."/>
            <person name="Raffaele S."/>
            <person name="Robideau G.P."/>
            <person name="Thines M."/>
            <person name="Win J."/>
            <person name="Zerillo M.M."/>
            <person name="Beakes G.W."/>
            <person name="Boore J.L."/>
            <person name="Busam D."/>
            <person name="Dumas B."/>
            <person name="Ferriera S."/>
            <person name="Fuerstenberg S.I."/>
            <person name="Gachon C.M."/>
            <person name="Gaulin E."/>
            <person name="Govers F."/>
            <person name="Grenville-Briggs L."/>
            <person name="Horner N."/>
            <person name="Hostetler J."/>
            <person name="Jiang R.H."/>
            <person name="Johnson J."/>
            <person name="Krajaejun T."/>
            <person name="Lin H."/>
            <person name="Meijer H.J."/>
            <person name="Moore B."/>
            <person name="Morris P."/>
            <person name="Phuntmart V."/>
            <person name="Puiu D."/>
            <person name="Shetty J."/>
            <person name="Stajich J.E."/>
            <person name="Tripathy S."/>
            <person name="Wawra S."/>
            <person name="van West P."/>
            <person name="Whitty B.R."/>
            <person name="Coutinho P.M."/>
            <person name="Henrissat B."/>
            <person name="Martin F."/>
            <person name="Thomas P.D."/>
            <person name="Tyler B.M."/>
            <person name="De Vries R.P."/>
            <person name="Kamoun S."/>
            <person name="Yandell M."/>
            <person name="Tisserat N."/>
            <person name="Buell C.R."/>
        </authorList>
    </citation>
    <scope>NUCLEOTIDE SEQUENCE</scope>
    <source>
        <strain evidence="10">DAOM:BR144</strain>
    </source>
</reference>
<dbReference type="Pfam" id="PF01061">
    <property type="entry name" value="ABC2_membrane"/>
    <property type="match status" value="1"/>
</dbReference>
<reference evidence="9" key="3">
    <citation type="submission" date="2015-02" db="UniProtKB">
        <authorList>
            <consortium name="EnsemblProtists"/>
        </authorList>
    </citation>
    <scope>IDENTIFICATION</scope>
    <source>
        <strain evidence="9">DAOM BR144</strain>
    </source>
</reference>
<evidence type="ECO:0000313" key="9">
    <source>
        <dbReference type="EnsemblProtists" id="PYU1_T015123"/>
    </source>
</evidence>
<dbReference type="GO" id="GO:0016020">
    <property type="term" value="C:membrane"/>
    <property type="evidence" value="ECO:0007669"/>
    <property type="project" value="UniProtKB-SubCell"/>
</dbReference>
<keyword evidence="5 6" id="KW-0472">Membrane</keyword>
<dbReference type="PANTHER" id="PTHR19241">
    <property type="entry name" value="ATP-BINDING CASSETTE TRANSPORTER"/>
    <property type="match status" value="1"/>
</dbReference>
<evidence type="ECO:0000256" key="6">
    <source>
        <dbReference type="SAM" id="Phobius"/>
    </source>
</evidence>
<evidence type="ECO:0000256" key="5">
    <source>
        <dbReference type="ARBA" id="ARBA00023136"/>
    </source>
</evidence>
<organism evidence="9 10">
    <name type="scientific">Globisporangium ultimum (strain ATCC 200006 / CBS 805.95 / DAOM BR144)</name>
    <name type="common">Pythium ultimum</name>
    <dbReference type="NCBI Taxonomy" id="431595"/>
    <lineage>
        <taxon>Eukaryota</taxon>
        <taxon>Sar</taxon>
        <taxon>Stramenopiles</taxon>
        <taxon>Oomycota</taxon>
        <taxon>Peronosporomycetes</taxon>
        <taxon>Pythiales</taxon>
        <taxon>Pythiaceae</taxon>
        <taxon>Globisporangium</taxon>
    </lineage>
</organism>
<keyword evidence="10" id="KW-1185">Reference proteome</keyword>
<dbReference type="InParanoid" id="K3XD24"/>
<evidence type="ECO:0000256" key="3">
    <source>
        <dbReference type="ARBA" id="ARBA00022692"/>
    </source>
</evidence>
<dbReference type="InterPro" id="IPR013525">
    <property type="entry name" value="ABC2_TM"/>
</dbReference>
<dbReference type="HOGENOM" id="CLU_000604_35_2_1"/>
<reference evidence="10" key="2">
    <citation type="submission" date="2010-04" db="EMBL/GenBank/DDBJ databases">
        <authorList>
            <person name="Buell R."/>
            <person name="Hamilton J."/>
            <person name="Hostetler J."/>
        </authorList>
    </citation>
    <scope>NUCLEOTIDE SEQUENCE [LARGE SCALE GENOMIC DNA]</scope>
    <source>
        <strain evidence="10">DAOM:BR144</strain>
    </source>
</reference>
<evidence type="ECO:0000256" key="1">
    <source>
        <dbReference type="ARBA" id="ARBA00004141"/>
    </source>
</evidence>